<dbReference type="Pfam" id="PF07992">
    <property type="entry name" value="Pyr_redox_2"/>
    <property type="match status" value="1"/>
</dbReference>
<evidence type="ECO:0000256" key="1">
    <source>
        <dbReference type="ARBA" id="ARBA00001974"/>
    </source>
</evidence>
<sequence>MTDENARTYDVIVLGAGPAGENVADRTAAAGLRTVVVESELIGGECSYWACVPSKALLRPALLRAEAARMPGVDTIVTGPLDTPAVLAHRDAMVAGWDDHGQADWLESAGIALIRGVGRIAGPRQVRVETSQGEVLLTARHAVAVCTGSRAAVPALPGSDGVRIWTSREATGARRVPSRLIVVGGGVVATEMATAWRALGSRVTVVVRGERLLPRMEAFAADLVVERLKERGVDLRFGATVTSVERSGGPGDRIDVTLGDGTHLVTDEILFATGRAPRTDDIGLDTVGLTPGEWIETDDTCTATGVEGAWLYAVGDVNHRALLTHQGKYQARIAGAAIADRARGNALDTAEWGRHAGTADRLAVPQVVVTDPEIAAVGLTTADAARAGLEVDVVDYDLGRVSGSVQYDPAYRGSARMLVDPRRRVVVGATFAGPGVTELLHSATIAIAGEVPLDRLWHAVPSFPTISEIWLRLLETHRDEHRSRGGA</sequence>
<organism evidence="8 9">
    <name type="scientific">Nocardia higoensis</name>
    <dbReference type="NCBI Taxonomy" id="228599"/>
    <lineage>
        <taxon>Bacteria</taxon>
        <taxon>Bacillati</taxon>
        <taxon>Actinomycetota</taxon>
        <taxon>Actinomycetes</taxon>
        <taxon>Mycobacteriales</taxon>
        <taxon>Nocardiaceae</taxon>
        <taxon>Nocardia</taxon>
    </lineage>
</organism>
<dbReference type="Proteomes" id="UP000707731">
    <property type="component" value="Unassembled WGS sequence"/>
</dbReference>
<evidence type="ECO:0000259" key="7">
    <source>
        <dbReference type="Pfam" id="PF07992"/>
    </source>
</evidence>
<dbReference type="SUPFAM" id="SSF55424">
    <property type="entry name" value="FAD/NAD-linked reductases, dimerisation (C-terminal) domain"/>
    <property type="match status" value="1"/>
</dbReference>
<dbReference type="PRINTS" id="PR00368">
    <property type="entry name" value="FADPNR"/>
</dbReference>
<gene>
    <name evidence="8" type="ORF">IU449_02575</name>
</gene>
<dbReference type="InterPro" id="IPR016156">
    <property type="entry name" value="FAD/NAD-linked_Rdtase_dimer_sf"/>
</dbReference>
<evidence type="ECO:0000313" key="9">
    <source>
        <dbReference type="Proteomes" id="UP000707731"/>
    </source>
</evidence>
<protein>
    <submittedName>
        <fullName evidence="8">NAD(P)/FAD-dependent oxidoreductase</fullName>
    </submittedName>
</protein>
<keyword evidence="3" id="KW-0285">Flavoprotein</keyword>
<comment type="caution">
    <text evidence="8">The sequence shown here is derived from an EMBL/GenBank/DDBJ whole genome shotgun (WGS) entry which is preliminary data.</text>
</comment>
<dbReference type="PIRSF" id="PIRSF000350">
    <property type="entry name" value="Mercury_reductase_MerA"/>
    <property type="match status" value="1"/>
</dbReference>
<dbReference type="InterPro" id="IPR023753">
    <property type="entry name" value="FAD/NAD-binding_dom"/>
</dbReference>
<dbReference type="PRINTS" id="PR00411">
    <property type="entry name" value="PNDRDTASEI"/>
</dbReference>
<keyword evidence="5" id="KW-0520">NAD</keyword>
<dbReference type="SUPFAM" id="SSF51905">
    <property type="entry name" value="FAD/NAD(P)-binding domain"/>
    <property type="match status" value="1"/>
</dbReference>
<evidence type="ECO:0000256" key="5">
    <source>
        <dbReference type="ARBA" id="ARBA00023027"/>
    </source>
</evidence>
<feature type="domain" description="FAD/NAD(P)-binding" evidence="7">
    <location>
        <begin position="9"/>
        <end position="325"/>
    </location>
</feature>
<dbReference type="EMBL" id="JADLQN010000001">
    <property type="protein sequence ID" value="MBF6353441.1"/>
    <property type="molecule type" value="Genomic_DNA"/>
</dbReference>
<name>A0ABS0D534_9NOCA</name>
<evidence type="ECO:0000256" key="4">
    <source>
        <dbReference type="ARBA" id="ARBA00022827"/>
    </source>
</evidence>
<evidence type="ECO:0000313" key="8">
    <source>
        <dbReference type="EMBL" id="MBF6353441.1"/>
    </source>
</evidence>
<accession>A0ABS0D534</accession>
<dbReference type="Gene3D" id="3.50.50.60">
    <property type="entry name" value="FAD/NAD(P)-binding domain"/>
    <property type="match status" value="2"/>
</dbReference>
<dbReference type="InterPro" id="IPR004099">
    <property type="entry name" value="Pyr_nucl-diS_OxRdtase_dimer"/>
</dbReference>
<dbReference type="RefSeq" id="WP_195000353.1">
    <property type="nucleotide sequence ID" value="NZ_JADLQN010000001.1"/>
</dbReference>
<proteinExistence type="inferred from homology"/>
<evidence type="ECO:0000256" key="3">
    <source>
        <dbReference type="ARBA" id="ARBA00022630"/>
    </source>
</evidence>
<keyword evidence="4" id="KW-0274">FAD</keyword>
<reference evidence="8 9" key="1">
    <citation type="submission" date="2020-10" db="EMBL/GenBank/DDBJ databases">
        <title>Identification of Nocardia species via Next-generation sequencing and recognition of intraspecies genetic diversity.</title>
        <authorList>
            <person name="Li P."/>
            <person name="Li P."/>
            <person name="Lu B."/>
        </authorList>
    </citation>
    <scope>NUCLEOTIDE SEQUENCE [LARGE SCALE GENOMIC DNA]</scope>
    <source>
        <strain evidence="8 9">BJ06-0143</strain>
    </source>
</reference>
<evidence type="ECO:0000256" key="2">
    <source>
        <dbReference type="ARBA" id="ARBA00007532"/>
    </source>
</evidence>
<evidence type="ECO:0000259" key="6">
    <source>
        <dbReference type="Pfam" id="PF02852"/>
    </source>
</evidence>
<dbReference type="InterPro" id="IPR001100">
    <property type="entry name" value="Pyr_nuc-diS_OxRdtase"/>
</dbReference>
<dbReference type="PANTHER" id="PTHR22912">
    <property type="entry name" value="DISULFIDE OXIDOREDUCTASE"/>
    <property type="match status" value="1"/>
</dbReference>
<comment type="cofactor">
    <cofactor evidence="1">
        <name>FAD</name>
        <dbReference type="ChEBI" id="CHEBI:57692"/>
    </cofactor>
</comment>
<feature type="domain" description="Pyridine nucleotide-disulphide oxidoreductase dimerisation" evidence="6">
    <location>
        <begin position="364"/>
        <end position="470"/>
    </location>
</feature>
<dbReference type="InterPro" id="IPR050151">
    <property type="entry name" value="Class-I_Pyr_Nuc-Dis_Oxidored"/>
</dbReference>
<comment type="similarity">
    <text evidence="2">Belongs to the class-I pyridine nucleotide-disulfide oxidoreductase family.</text>
</comment>
<dbReference type="Gene3D" id="3.30.390.30">
    <property type="match status" value="1"/>
</dbReference>
<dbReference type="PANTHER" id="PTHR22912:SF151">
    <property type="entry name" value="DIHYDROLIPOYL DEHYDROGENASE, MITOCHONDRIAL"/>
    <property type="match status" value="1"/>
</dbReference>
<dbReference type="InterPro" id="IPR036188">
    <property type="entry name" value="FAD/NAD-bd_sf"/>
</dbReference>
<dbReference type="Pfam" id="PF02852">
    <property type="entry name" value="Pyr_redox_dim"/>
    <property type="match status" value="1"/>
</dbReference>
<keyword evidence="9" id="KW-1185">Reference proteome</keyword>